<accession>A0ABM1R7C9</accession>
<proteinExistence type="predicted"/>
<evidence type="ECO:0000313" key="1">
    <source>
        <dbReference type="Proteomes" id="UP000694864"/>
    </source>
</evidence>
<gene>
    <name evidence="2" type="primary">LOC104778517</name>
</gene>
<reference evidence="1" key="1">
    <citation type="journal article" date="2014" name="Nat. Commun.">
        <title>The emerging biofuel crop Camelina sativa retains a highly undifferentiated hexaploid genome structure.</title>
        <authorList>
            <person name="Kagale S."/>
            <person name="Koh C."/>
            <person name="Nixon J."/>
            <person name="Bollina V."/>
            <person name="Clarke W.E."/>
            <person name="Tuteja R."/>
            <person name="Spillane C."/>
            <person name="Robinson S.J."/>
            <person name="Links M.G."/>
            <person name="Clarke C."/>
            <person name="Higgins E.E."/>
            <person name="Huebert T."/>
            <person name="Sharpe A.G."/>
            <person name="Parkin I.A."/>
        </authorList>
    </citation>
    <scope>NUCLEOTIDE SEQUENCE [LARGE SCALE GENOMIC DNA]</scope>
    <source>
        <strain evidence="1">cv. DH55</strain>
    </source>
</reference>
<dbReference type="GeneID" id="104778517"/>
<name>A0ABM1R7C9_CAMSA</name>
<dbReference type="InterPro" id="IPR006912">
    <property type="entry name" value="Harbinger_derived_prot"/>
</dbReference>
<dbReference type="RefSeq" id="XP_019094917.1">
    <property type="nucleotide sequence ID" value="XM_019239372.1"/>
</dbReference>
<evidence type="ECO:0000313" key="2">
    <source>
        <dbReference type="RefSeq" id="XP_019094917.1"/>
    </source>
</evidence>
<dbReference type="PANTHER" id="PTHR47150">
    <property type="entry name" value="OS12G0169200 PROTEIN"/>
    <property type="match status" value="1"/>
</dbReference>
<dbReference type="Proteomes" id="UP000694864">
    <property type="component" value="Chromosome 3"/>
</dbReference>
<dbReference type="Pfam" id="PF04827">
    <property type="entry name" value="Plant_tran"/>
    <property type="match status" value="1"/>
</dbReference>
<dbReference type="PANTHER" id="PTHR47150:SF5">
    <property type="entry name" value="OS07G0546750 PROTEIN"/>
    <property type="match status" value="1"/>
</dbReference>
<organism evidence="1 2">
    <name type="scientific">Camelina sativa</name>
    <name type="common">False flax</name>
    <name type="synonym">Myagrum sativum</name>
    <dbReference type="NCBI Taxonomy" id="90675"/>
    <lineage>
        <taxon>Eukaryota</taxon>
        <taxon>Viridiplantae</taxon>
        <taxon>Streptophyta</taxon>
        <taxon>Embryophyta</taxon>
        <taxon>Tracheophyta</taxon>
        <taxon>Spermatophyta</taxon>
        <taxon>Magnoliopsida</taxon>
        <taxon>eudicotyledons</taxon>
        <taxon>Gunneridae</taxon>
        <taxon>Pentapetalae</taxon>
        <taxon>rosids</taxon>
        <taxon>malvids</taxon>
        <taxon>Brassicales</taxon>
        <taxon>Brassicaceae</taxon>
        <taxon>Camelineae</taxon>
        <taxon>Camelina</taxon>
    </lineage>
</organism>
<protein>
    <submittedName>
        <fullName evidence="2">Uncharacterized protein LOC104778517</fullName>
    </submittedName>
</protein>
<keyword evidence="1" id="KW-1185">Reference proteome</keyword>
<reference evidence="2" key="2">
    <citation type="submission" date="2025-08" db="UniProtKB">
        <authorList>
            <consortium name="RefSeq"/>
        </authorList>
    </citation>
    <scope>IDENTIFICATION</scope>
    <source>
        <tissue evidence="2">Leaf</tissue>
    </source>
</reference>
<sequence length="382" mass="44742">MASSSNNIEEKMDEYFDQTLNNYFDQAIQNRFDQAMNPLEPEKKKRVHIERKREEGHQRLWDDYFREDATYPPQIFRRRFRMNKPLFMRIVERLSTEVPYFEQRRNGHGRLGLSAIQKCTAAIRMMAYGSAADAFDEYLRLAESTAMLCLEKFVERIVHLFGDEYLRSPTPEDLQRLLDNGEPTIVLDAVASQDLWIWLAFFGAPGVAPKVKYFVNGRQYRMAYYLTDGIYPKWATFVKSISMPQDPKASLFATYQEAVRKDVERAFGVLQARFAIVKNPALMLDKVKIGNIMRACIILHNMIVEDERDGYTQYDEATFAQVESNRTSEVDFTYSTDIPSNLRNMMGDTITIRNEVRDKKIHDRLQADLVEHMWEKFGTNQY</sequence>